<dbReference type="STRING" id="56956.A0O31_01630"/>
<protein>
    <submittedName>
        <fullName evidence="1">Uncharacterized protein</fullName>
    </submittedName>
</protein>
<evidence type="ECO:0000313" key="1">
    <source>
        <dbReference type="EMBL" id="APD09738.1"/>
    </source>
</evidence>
<proteinExistence type="predicted"/>
<name>A0A1J0LUF5_THEBO</name>
<evidence type="ECO:0000313" key="2">
    <source>
        <dbReference type="Proteomes" id="UP000182993"/>
    </source>
</evidence>
<accession>A0A1J0LUF5</accession>
<sequence length="134" mass="15262">MAGRDAGAAVQVQALRAYVRERRGRSDVDPALLVWGALNARMRRVGPPGRGRREEVERLVGQAGSYALRVGGRWYPWDTVREALRRALELDRPPHERSQEAKDLAAFLWSTTPNRVGYVLARPRLLQIWREIHG</sequence>
<reference evidence="2" key="1">
    <citation type="submission" date="2016-06" db="EMBL/GenBank/DDBJ databases">
        <title>Whole genome sequencing of Thermus brockianus strain GE-1.</title>
        <authorList>
            <person name="Schaefers C."/>
            <person name="Blank S."/>
            <person name="Wiebusch S."/>
            <person name="Elleuche S."/>
            <person name="Antranikian G."/>
        </authorList>
    </citation>
    <scope>NUCLEOTIDE SEQUENCE [LARGE SCALE GENOMIC DNA]</scope>
    <source>
        <strain evidence="2">GE-1</strain>
    </source>
</reference>
<dbReference type="KEGG" id="tbc:A0O31_01630"/>
<dbReference type="Proteomes" id="UP000182993">
    <property type="component" value="Chromosome"/>
</dbReference>
<dbReference type="OrthoDB" id="9982642at2"/>
<dbReference type="AlphaFoldDB" id="A0A1J0LUF5"/>
<dbReference type="RefSeq" id="WP_152024419.1">
    <property type="nucleotide sequence ID" value="NZ_CP016312.1"/>
</dbReference>
<gene>
    <name evidence="1" type="ORF">A0O31_01630</name>
</gene>
<dbReference type="EMBL" id="CP016312">
    <property type="protein sequence ID" value="APD09738.1"/>
    <property type="molecule type" value="Genomic_DNA"/>
</dbReference>
<organism evidence="1 2">
    <name type="scientific">Thermus brockianus</name>
    <dbReference type="NCBI Taxonomy" id="56956"/>
    <lineage>
        <taxon>Bacteria</taxon>
        <taxon>Thermotogati</taxon>
        <taxon>Deinococcota</taxon>
        <taxon>Deinococci</taxon>
        <taxon>Thermales</taxon>
        <taxon>Thermaceae</taxon>
        <taxon>Thermus</taxon>
    </lineage>
</organism>